<keyword evidence="2" id="KW-0012">Acyltransferase</keyword>
<gene>
    <name evidence="4" type="ORF">SBP02_07785</name>
</gene>
<dbReference type="Proteomes" id="UP001305928">
    <property type="component" value="Chromosome"/>
</dbReference>
<dbReference type="PROSITE" id="PS51186">
    <property type="entry name" value="GNAT"/>
    <property type="match status" value="1"/>
</dbReference>
<dbReference type="Gene3D" id="3.40.630.30">
    <property type="match status" value="1"/>
</dbReference>
<evidence type="ECO:0000313" key="5">
    <source>
        <dbReference type="Proteomes" id="UP001305928"/>
    </source>
</evidence>
<reference evidence="4 5" key="1">
    <citation type="submission" date="2023-11" db="EMBL/GenBank/DDBJ databases">
        <title>Complete genome of Pseudomonas benzenivorans BA3361.</title>
        <authorList>
            <person name="Shin S.Y."/>
            <person name="Song J."/>
            <person name="Kang H."/>
        </authorList>
    </citation>
    <scope>NUCLEOTIDE SEQUENCE [LARGE SCALE GENOMIC DNA]</scope>
    <source>
        <strain evidence="4 5">HNIBRBA3361</strain>
    </source>
</reference>
<dbReference type="RefSeq" id="WP_318645821.1">
    <property type="nucleotide sequence ID" value="NZ_CP137892.1"/>
</dbReference>
<dbReference type="Pfam" id="PF00583">
    <property type="entry name" value="Acetyltransf_1"/>
    <property type="match status" value="1"/>
</dbReference>
<sequence>MSRLQIRPAQPEDTDLILTLIRELADYERLGDQVVAEPAQLAEHLFGPRPYAEVLIGELDGQAAGFALFFHNFSTFLGQPGIYLEDLYVRPAARGAGLGKALLSRLANLTVERDCGRLDWAVLNWNEPALDFYRSLGARPQDDWTGYRLTGPALHALAEKPA</sequence>
<accession>A0ABZ0PZN9</accession>
<dbReference type="CDD" id="cd04301">
    <property type="entry name" value="NAT_SF"/>
    <property type="match status" value="1"/>
</dbReference>
<proteinExistence type="predicted"/>
<dbReference type="SUPFAM" id="SSF55729">
    <property type="entry name" value="Acyl-CoA N-acyltransferases (Nat)"/>
    <property type="match status" value="1"/>
</dbReference>
<dbReference type="EMBL" id="CP137892">
    <property type="protein sequence ID" value="WPC06644.1"/>
    <property type="molecule type" value="Genomic_DNA"/>
</dbReference>
<evidence type="ECO:0000313" key="4">
    <source>
        <dbReference type="EMBL" id="WPC06644.1"/>
    </source>
</evidence>
<organism evidence="4 5">
    <name type="scientific">Pseudomonas benzenivorans</name>
    <dbReference type="NCBI Taxonomy" id="556533"/>
    <lineage>
        <taxon>Bacteria</taxon>
        <taxon>Pseudomonadati</taxon>
        <taxon>Pseudomonadota</taxon>
        <taxon>Gammaproteobacteria</taxon>
        <taxon>Pseudomonadales</taxon>
        <taxon>Pseudomonadaceae</taxon>
        <taxon>Pseudomonas</taxon>
    </lineage>
</organism>
<dbReference type="InterPro" id="IPR000182">
    <property type="entry name" value="GNAT_dom"/>
</dbReference>
<keyword evidence="5" id="KW-1185">Reference proteome</keyword>
<dbReference type="PANTHER" id="PTHR10545">
    <property type="entry name" value="DIAMINE N-ACETYLTRANSFERASE"/>
    <property type="match status" value="1"/>
</dbReference>
<name>A0ABZ0PZN9_9PSED</name>
<dbReference type="InterPro" id="IPR016181">
    <property type="entry name" value="Acyl_CoA_acyltransferase"/>
</dbReference>
<dbReference type="PANTHER" id="PTHR10545:SF29">
    <property type="entry name" value="GH14572P-RELATED"/>
    <property type="match status" value="1"/>
</dbReference>
<evidence type="ECO:0000256" key="2">
    <source>
        <dbReference type="ARBA" id="ARBA00023315"/>
    </source>
</evidence>
<feature type="domain" description="N-acetyltransferase" evidence="3">
    <location>
        <begin position="4"/>
        <end position="162"/>
    </location>
</feature>
<keyword evidence="1" id="KW-0808">Transferase</keyword>
<evidence type="ECO:0000259" key="3">
    <source>
        <dbReference type="PROSITE" id="PS51186"/>
    </source>
</evidence>
<dbReference type="InterPro" id="IPR051016">
    <property type="entry name" value="Diverse_Substrate_AcTransf"/>
</dbReference>
<protein>
    <submittedName>
        <fullName evidence="4">GNAT family N-acetyltransferase</fullName>
    </submittedName>
</protein>
<evidence type="ECO:0000256" key="1">
    <source>
        <dbReference type="ARBA" id="ARBA00022679"/>
    </source>
</evidence>